<feature type="signal peptide" evidence="5">
    <location>
        <begin position="1"/>
        <end position="20"/>
    </location>
</feature>
<protein>
    <recommendedName>
        <fullName evidence="4">Peptide methionine sulfoxide reductase MsrA</fullName>
        <shortName evidence="4">Protein-methionine-S-oxide reductase</shortName>
        <ecNumber evidence="4">1.8.4.11</ecNumber>
    </recommendedName>
    <alternativeName>
        <fullName evidence="4">Peptide-methionine (S)-S-oxide reductase</fullName>
        <shortName evidence="4">Peptide Met(O) reductase</shortName>
    </alternativeName>
</protein>
<dbReference type="NCBIfam" id="TIGR00401">
    <property type="entry name" value="msrA"/>
    <property type="match status" value="1"/>
</dbReference>
<dbReference type="PANTHER" id="PTHR43774">
    <property type="entry name" value="PEPTIDE METHIONINE SULFOXIDE REDUCTASE"/>
    <property type="match status" value="1"/>
</dbReference>
<keyword evidence="8" id="KW-1185">Reference proteome</keyword>
<dbReference type="RefSeq" id="WP_136877468.1">
    <property type="nucleotide sequence ID" value="NZ_SWBO01000007.1"/>
</dbReference>
<evidence type="ECO:0000313" key="8">
    <source>
        <dbReference type="Proteomes" id="UP000310477"/>
    </source>
</evidence>
<dbReference type="HAMAP" id="MF_01401">
    <property type="entry name" value="MsrA"/>
    <property type="match status" value="1"/>
</dbReference>
<keyword evidence="1 4" id="KW-0560">Oxidoreductase</keyword>
<evidence type="ECO:0000256" key="4">
    <source>
        <dbReference type="HAMAP-Rule" id="MF_01401"/>
    </source>
</evidence>
<comment type="function">
    <text evidence="4">Has an important function as a repair enzyme for proteins that have been inactivated by oxidation. Catalyzes the reversible oxidation-reduction of methionine sulfoxide in proteins to methionine.</text>
</comment>
<feature type="active site" evidence="4">
    <location>
        <position position="47"/>
    </location>
</feature>
<comment type="catalytic activity">
    <reaction evidence="3 4">
        <text>[thioredoxin]-disulfide + L-methionine + H2O = L-methionine (S)-S-oxide + [thioredoxin]-dithiol</text>
        <dbReference type="Rhea" id="RHEA:19993"/>
        <dbReference type="Rhea" id="RHEA-COMP:10698"/>
        <dbReference type="Rhea" id="RHEA-COMP:10700"/>
        <dbReference type="ChEBI" id="CHEBI:15377"/>
        <dbReference type="ChEBI" id="CHEBI:29950"/>
        <dbReference type="ChEBI" id="CHEBI:50058"/>
        <dbReference type="ChEBI" id="CHEBI:57844"/>
        <dbReference type="ChEBI" id="CHEBI:58772"/>
        <dbReference type="EC" id="1.8.4.11"/>
    </reaction>
</comment>
<dbReference type="InterPro" id="IPR002569">
    <property type="entry name" value="Met_Sox_Rdtase_MsrA_dom"/>
</dbReference>
<evidence type="ECO:0000259" key="6">
    <source>
        <dbReference type="Pfam" id="PF01625"/>
    </source>
</evidence>
<dbReference type="GO" id="GO:0033744">
    <property type="term" value="F:L-methionine:thioredoxin-disulfide S-oxidoreductase activity"/>
    <property type="evidence" value="ECO:0007669"/>
    <property type="project" value="RHEA"/>
</dbReference>
<sequence>MKILFGFLLTLVVLSSCNNAEGSKGEKVADLPKASKGEQTATFAGGCFWGLQEGFIQLKGVKKSTSGYSGGFKKNPTYEEVSAEKTGHAEAVQVIYDPSVISFDQLLAVFFTMHDPTQLNRQGPDYGESYRSIAFYRTEDEKNKIEQAIQKYKNAGFASQPVVTQVKKFEVFYPAEAYHQNYYKLNPNSSYIQNVCGPKVQKLRKAFPELLKKEYK</sequence>
<gene>
    <name evidence="4 7" type="primary">msrA</name>
    <name evidence="7" type="ORF">FA045_12730</name>
</gene>
<reference evidence="7 8" key="1">
    <citation type="submission" date="2019-04" db="EMBL/GenBank/DDBJ databases">
        <title>Pedobacter sp. AR-2-6 sp. nov., isolated from Arctic soil.</title>
        <authorList>
            <person name="Dahal R.H."/>
            <person name="Kim D.-U."/>
        </authorList>
    </citation>
    <scope>NUCLEOTIDE SEQUENCE [LARGE SCALE GENOMIC DNA]</scope>
    <source>
        <strain evidence="7 8">AR-2-6</strain>
    </source>
</reference>
<accession>A0A4U1C2S1</accession>
<comment type="catalytic activity">
    <reaction evidence="2 4">
        <text>L-methionyl-[protein] + [thioredoxin]-disulfide + H2O = L-methionyl-(S)-S-oxide-[protein] + [thioredoxin]-dithiol</text>
        <dbReference type="Rhea" id="RHEA:14217"/>
        <dbReference type="Rhea" id="RHEA-COMP:10698"/>
        <dbReference type="Rhea" id="RHEA-COMP:10700"/>
        <dbReference type="Rhea" id="RHEA-COMP:12313"/>
        <dbReference type="Rhea" id="RHEA-COMP:12315"/>
        <dbReference type="ChEBI" id="CHEBI:15377"/>
        <dbReference type="ChEBI" id="CHEBI:16044"/>
        <dbReference type="ChEBI" id="CHEBI:29950"/>
        <dbReference type="ChEBI" id="CHEBI:44120"/>
        <dbReference type="ChEBI" id="CHEBI:50058"/>
        <dbReference type="EC" id="1.8.4.11"/>
    </reaction>
</comment>
<dbReference type="OrthoDB" id="4174719at2"/>
<evidence type="ECO:0000256" key="3">
    <source>
        <dbReference type="ARBA" id="ARBA00048782"/>
    </source>
</evidence>
<comment type="similarity">
    <text evidence="4">Belongs to the MsrA Met sulfoxide reductase family.</text>
</comment>
<keyword evidence="5" id="KW-0732">Signal</keyword>
<organism evidence="7 8">
    <name type="scientific">Pedobacter cryotolerans</name>
    <dbReference type="NCBI Taxonomy" id="2571270"/>
    <lineage>
        <taxon>Bacteria</taxon>
        <taxon>Pseudomonadati</taxon>
        <taxon>Bacteroidota</taxon>
        <taxon>Sphingobacteriia</taxon>
        <taxon>Sphingobacteriales</taxon>
        <taxon>Sphingobacteriaceae</taxon>
        <taxon>Pedobacter</taxon>
    </lineage>
</organism>
<dbReference type="EMBL" id="SWBO01000007">
    <property type="protein sequence ID" value="TKB99348.1"/>
    <property type="molecule type" value="Genomic_DNA"/>
</dbReference>
<dbReference type="SUPFAM" id="SSF55068">
    <property type="entry name" value="Peptide methionine sulfoxide reductase"/>
    <property type="match status" value="1"/>
</dbReference>
<dbReference type="Gene3D" id="3.30.1060.10">
    <property type="entry name" value="Peptide methionine sulphoxide reductase MsrA"/>
    <property type="match status" value="1"/>
</dbReference>
<dbReference type="PROSITE" id="PS51257">
    <property type="entry name" value="PROKAR_LIPOPROTEIN"/>
    <property type="match status" value="1"/>
</dbReference>
<feature type="domain" description="Peptide methionine sulphoxide reductase MsrA" evidence="6">
    <location>
        <begin position="40"/>
        <end position="191"/>
    </location>
</feature>
<name>A0A4U1C2S1_9SPHI</name>
<dbReference type="PANTHER" id="PTHR43774:SF1">
    <property type="entry name" value="PEPTIDE METHIONINE SULFOXIDE REDUCTASE MSRA 2"/>
    <property type="match status" value="1"/>
</dbReference>
<comment type="caution">
    <text evidence="7">The sequence shown here is derived from an EMBL/GenBank/DDBJ whole genome shotgun (WGS) entry which is preliminary data.</text>
</comment>
<evidence type="ECO:0000313" key="7">
    <source>
        <dbReference type="EMBL" id="TKB99348.1"/>
    </source>
</evidence>
<dbReference type="GO" id="GO:0008113">
    <property type="term" value="F:peptide-methionine (S)-S-oxide reductase activity"/>
    <property type="evidence" value="ECO:0007669"/>
    <property type="project" value="UniProtKB-UniRule"/>
</dbReference>
<proteinExistence type="inferred from homology"/>
<feature type="chain" id="PRO_5020323756" description="Peptide methionine sulfoxide reductase MsrA" evidence="5">
    <location>
        <begin position="21"/>
        <end position="216"/>
    </location>
</feature>
<dbReference type="Pfam" id="PF01625">
    <property type="entry name" value="PMSR"/>
    <property type="match status" value="1"/>
</dbReference>
<dbReference type="AlphaFoldDB" id="A0A4U1C2S1"/>
<evidence type="ECO:0000256" key="2">
    <source>
        <dbReference type="ARBA" id="ARBA00047806"/>
    </source>
</evidence>
<evidence type="ECO:0000256" key="5">
    <source>
        <dbReference type="SAM" id="SignalP"/>
    </source>
</evidence>
<dbReference type="InterPro" id="IPR036509">
    <property type="entry name" value="Met_Sox_Rdtase_MsrA_sf"/>
</dbReference>
<evidence type="ECO:0000256" key="1">
    <source>
        <dbReference type="ARBA" id="ARBA00023002"/>
    </source>
</evidence>
<dbReference type="EC" id="1.8.4.11" evidence="4"/>
<dbReference type="Proteomes" id="UP000310477">
    <property type="component" value="Unassembled WGS sequence"/>
</dbReference>